<feature type="domain" description="Glyoxalase/fosfomycin resistance/dioxygenase" evidence="1">
    <location>
        <begin position="10"/>
        <end position="113"/>
    </location>
</feature>
<keyword evidence="3" id="KW-1185">Reference proteome</keyword>
<dbReference type="EMBL" id="LSFN01000005">
    <property type="protein sequence ID" value="OAB76415.1"/>
    <property type="molecule type" value="Genomic_DNA"/>
</dbReference>
<dbReference type="InterPro" id="IPR004360">
    <property type="entry name" value="Glyas_Fos-R_dOase_dom"/>
</dbReference>
<gene>
    <name evidence="2" type="ORF">PNBC_03100</name>
</gene>
<dbReference type="Pfam" id="PF00903">
    <property type="entry name" value="Glyoxalase"/>
    <property type="match status" value="1"/>
</dbReference>
<protein>
    <submittedName>
        <fullName evidence="2">Glyoxalase</fullName>
    </submittedName>
</protein>
<evidence type="ECO:0000313" key="2">
    <source>
        <dbReference type="EMBL" id="OAB76415.1"/>
    </source>
</evidence>
<dbReference type="OrthoDB" id="2354281at2"/>
<dbReference type="SUPFAM" id="SSF54593">
    <property type="entry name" value="Glyoxalase/Bleomycin resistance protein/Dihydroxybiphenyl dioxygenase"/>
    <property type="match status" value="1"/>
</dbReference>
<dbReference type="RefSeq" id="WP_068655115.1">
    <property type="nucleotide sequence ID" value="NZ_CP017770.1"/>
</dbReference>
<name>A0A167FCN8_9BACL</name>
<organism evidence="2 3">
    <name type="scientific">Paenibacillus crassostreae</name>
    <dbReference type="NCBI Taxonomy" id="1763538"/>
    <lineage>
        <taxon>Bacteria</taxon>
        <taxon>Bacillati</taxon>
        <taxon>Bacillota</taxon>
        <taxon>Bacilli</taxon>
        <taxon>Bacillales</taxon>
        <taxon>Paenibacillaceae</taxon>
        <taxon>Paenibacillus</taxon>
    </lineage>
</organism>
<dbReference type="InterPro" id="IPR029068">
    <property type="entry name" value="Glyas_Bleomycin-R_OHBP_Dase"/>
</dbReference>
<dbReference type="KEGG" id="pcx:LPB68_00435"/>
<dbReference type="STRING" id="1763538.LPB68_00435"/>
<dbReference type="Proteomes" id="UP000077134">
    <property type="component" value="Unassembled WGS sequence"/>
</dbReference>
<reference evidence="2 3" key="1">
    <citation type="submission" date="2016-02" db="EMBL/GenBank/DDBJ databases">
        <title>Paenibacillus sp. LPB0068, isolated from Crassostrea gigas.</title>
        <authorList>
            <person name="Shin S.-K."/>
            <person name="Yi H."/>
        </authorList>
    </citation>
    <scope>NUCLEOTIDE SEQUENCE [LARGE SCALE GENOMIC DNA]</scope>
    <source>
        <strain evidence="2 3">LPB0068</strain>
    </source>
</reference>
<proteinExistence type="predicted"/>
<dbReference type="AlphaFoldDB" id="A0A167FCN8"/>
<dbReference type="Gene3D" id="3.10.180.10">
    <property type="entry name" value="2,3-Dihydroxybiphenyl 1,2-Dioxygenase, domain 1"/>
    <property type="match status" value="1"/>
</dbReference>
<evidence type="ECO:0000259" key="1">
    <source>
        <dbReference type="Pfam" id="PF00903"/>
    </source>
</evidence>
<sequence>MISPILNKVGATFIPVSNLKKARDWYSIILGLEVREEYLIDHLYIVPMDGTGVVLDSQIYSKENVYRVPAFHFNTNDIKTSYQFMKDQGVELLTEIENGHWFNFKDPDGNVLMICKC</sequence>
<comment type="caution">
    <text evidence="2">The sequence shown here is derived from an EMBL/GenBank/DDBJ whole genome shotgun (WGS) entry which is preliminary data.</text>
</comment>
<evidence type="ECO:0000313" key="3">
    <source>
        <dbReference type="Proteomes" id="UP000077134"/>
    </source>
</evidence>
<accession>A0A167FCN8</accession>